<gene>
    <name evidence="5" type="ORF">OCV61_12800</name>
</gene>
<name>A0ABT2TVM5_9FIRM</name>
<comment type="cofactor">
    <cofactor evidence="1">
        <name>Mg(2+)</name>
        <dbReference type="ChEBI" id="CHEBI:18420"/>
    </cofactor>
</comment>
<dbReference type="Pfam" id="PF00702">
    <property type="entry name" value="Hydrolase"/>
    <property type="match status" value="1"/>
</dbReference>
<dbReference type="EMBL" id="JAOQJL010000027">
    <property type="protein sequence ID" value="MCU6766284.1"/>
    <property type="molecule type" value="Genomic_DNA"/>
</dbReference>
<evidence type="ECO:0000313" key="5">
    <source>
        <dbReference type="EMBL" id="MCU6766284.1"/>
    </source>
</evidence>
<organism evidence="5 6">
    <name type="scientific">Blautia ammoniilytica</name>
    <dbReference type="NCBI Taxonomy" id="2981782"/>
    <lineage>
        <taxon>Bacteria</taxon>
        <taxon>Bacillati</taxon>
        <taxon>Bacillota</taxon>
        <taxon>Clostridia</taxon>
        <taxon>Lachnospirales</taxon>
        <taxon>Lachnospiraceae</taxon>
        <taxon>Blautia</taxon>
    </lineage>
</organism>
<dbReference type="InterPro" id="IPR006439">
    <property type="entry name" value="HAD-SF_hydro_IA"/>
</dbReference>
<keyword evidence="6" id="KW-1185">Reference proteome</keyword>
<accession>A0ABT2TVM5</accession>
<dbReference type="Gene3D" id="1.10.150.520">
    <property type="match status" value="1"/>
</dbReference>
<evidence type="ECO:0000256" key="2">
    <source>
        <dbReference type="ARBA" id="ARBA00022723"/>
    </source>
</evidence>
<evidence type="ECO:0000256" key="4">
    <source>
        <dbReference type="ARBA" id="ARBA00022842"/>
    </source>
</evidence>
<evidence type="ECO:0000256" key="3">
    <source>
        <dbReference type="ARBA" id="ARBA00022801"/>
    </source>
</evidence>
<dbReference type="InterPro" id="IPR051400">
    <property type="entry name" value="HAD-like_hydrolase"/>
</dbReference>
<dbReference type="PANTHER" id="PTHR46470">
    <property type="entry name" value="N-ACYLNEURAMINATE-9-PHOSPHATASE"/>
    <property type="match status" value="1"/>
</dbReference>
<dbReference type="SUPFAM" id="SSF56784">
    <property type="entry name" value="HAD-like"/>
    <property type="match status" value="1"/>
</dbReference>
<keyword evidence="4" id="KW-0460">Magnesium</keyword>
<evidence type="ECO:0000256" key="1">
    <source>
        <dbReference type="ARBA" id="ARBA00001946"/>
    </source>
</evidence>
<dbReference type="RefSeq" id="WP_158422115.1">
    <property type="nucleotide sequence ID" value="NZ_JAOQJL010000027.1"/>
</dbReference>
<proteinExistence type="predicted"/>
<protein>
    <submittedName>
        <fullName evidence="5">HAD family hydrolase</fullName>
    </submittedName>
</protein>
<evidence type="ECO:0000313" key="6">
    <source>
        <dbReference type="Proteomes" id="UP001652409"/>
    </source>
</evidence>
<dbReference type="Proteomes" id="UP001652409">
    <property type="component" value="Unassembled WGS sequence"/>
</dbReference>
<comment type="caution">
    <text evidence="5">The sequence shown here is derived from an EMBL/GenBank/DDBJ whole genome shotgun (WGS) entry which is preliminary data.</text>
</comment>
<dbReference type="PANTHER" id="PTHR46470:SF2">
    <property type="entry name" value="GLYCERALDEHYDE 3-PHOSPHATE PHOSPHATASE"/>
    <property type="match status" value="1"/>
</dbReference>
<dbReference type="SFLD" id="SFLDS00003">
    <property type="entry name" value="Haloacid_Dehalogenase"/>
    <property type="match status" value="1"/>
</dbReference>
<keyword evidence="3 5" id="KW-0378">Hydrolase</keyword>
<keyword evidence="2" id="KW-0479">Metal-binding</keyword>
<dbReference type="GO" id="GO:0016787">
    <property type="term" value="F:hydrolase activity"/>
    <property type="evidence" value="ECO:0007669"/>
    <property type="project" value="UniProtKB-KW"/>
</dbReference>
<dbReference type="InterPro" id="IPR023214">
    <property type="entry name" value="HAD_sf"/>
</dbReference>
<dbReference type="InterPro" id="IPR036412">
    <property type="entry name" value="HAD-like_sf"/>
</dbReference>
<reference evidence="5 6" key="1">
    <citation type="journal article" date="2021" name="ISME Commun">
        <title>Automated analysis of genomic sequences facilitates high-throughput and comprehensive description of bacteria.</title>
        <authorList>
            <person name="Hitch T.C.A."/>
        </authorList>
    </citation>
    <scope>NUCLEOTIDE SEQUENCE [LARGE SCALE GENOMIC DNA]</scope>
    <source>
        <strain evidence="5 6">Sanger_23</strain>
    </source>
</reference>
<sequence>MTDKIALVFDIDDTLYRQIDLLQSACEEAMGGKKLPDPELFYQTFGKRSYEMFLESSAGRMELHQSRICRIMKTMEDLQIPFTEEMAEDFQRRYKEKQQNLKLSPALAEILERCKSAGIRMGVISNGPDQHQKDKCHIMGLEQWIPMEHVLVSEGVGCAKPESEIFRMAEQRLGITDETVYMIGDSIANDMTGAMNAGWKTIWVNYHGYKLPEGAKRPDYQVETQEELRDVILGLGDLRPF</sequence>
<dbReference type="PRINTS" id="PR00413">
    <property type="entry name" value="HADHALOGNASE"/>
</dbReference>
<dbReference type="NCBIfam" id="TIGR01549">
    <property type="entry name" value="HAD-SF-IA-v1"/>
    <property type="match status" value="1"/>
</dbReference>
<dbReference type="Gene3D" id="3.40.50.1000">
    <property type="entry name" value="HAD superfamily/HAD-like"/>
    <property type="match status" value="1"/>
</dbReference>
<dbReference type="SFLD" id="SFLDG01129">
    <property type="entry name" value="C1.5:_HAD__Beta-PGM__Phosphata"/>
    <property type="match status" value="1"/>
</dbReference>